<feature type="region of interest" description="Disordered" evidence="1">
    <location>
        <begin position="1"/>
        <end position="21"/>
    </location>
</feature>
<accession>A0ABY5D230</accession>
<dbReference type="RefSeq" id="WP_254417817.1">
    <property type="nucleotide sequence ID" value="NZ_BAAAJB010000035.1"/>
</dbReference>
<name>A0ABY5D230_9ACTN</name>
<dbReference type="InterPro" id="IPR010033">
    <property type="entry name" value="HAD_SF_ppase_IIIC"/>
</dbReference>
<organism evidence="2 3">
    <name type="scientific">Nocardiopsis exhalans</name>
    <dbReference type="NCBI Taxonomy" id="163604"/>
    <lineage>
        <taxon>Bacteria</taxon>
        <taxon>Bacillati</taxon>
        <taxon>Actinomycetota</taxon>
        <taxon>Actinomycetes</taxon>
        <taxon>Streptosporangiales</taxon>
        <taxon>Nocardiopsidaceae</taxon>
        <taxon>Nocardiopsis</taxon>
    </lineage>
</organism>
<dbReference type="InterPro" id="IPR036514">
    <property type="entry name" value="SGNH_hydro_sf"/>
</dbReference>
<dbReference type="NCBIfam" id="TIGR01681">
    <property type="entry name" value="HAD-SF-IIIC"/>
    <property type="match status" value="1"/>
</dbReference>
<dbReference type="EMBL" id="CP099837">
    <property type="protein sequence ID" value="USY18422.1"/>
    <property type="molecule type" value="Genomic_DNA"/>
</dbReference>
<reference evidence="2" key="1">
    <citation type="submission" date="2022-06" db="EMBL/GenBank/DDBJ databases">
        <authorList>
            <person name="Ping M."/>
        </authorList>
    </citation>
    <scope>NUCLEOTIDE SEQUENCE</scope>
    <source>
        <strain evidence="2">JCM11759T</strain>
    </source>
</reference>
<protein>
    <submittedName>
        <fullName evidence="2">HAD-IIIC family phosphatase</fullName>
    </submittedName>
</protein>
<keyword evidence="3" id="KW-1185">Reference proteome</keyword>
<dbReference type="InterPro" id="IPR036412">
    <property type="entry name" value="HAD-like_sf"/>
</dbReference>
<dbReference type="Proteomes" id="UP001055940">
    <property type="component" value="Chromosome"/>
</dbReference>
<dbReference type="InterPro" id="IPR010037">
    <property type="entry name" value="FkbH_domain"/>
</dbReference>
<dbReference type="NCBIfam" id="TIGR01686">
    <property type="entry name" value="FkbH"/>
    <property type="match status" value="1"/>
</dbReference>
<dbReference type="SUPFAM" id="SSF55729">
    <property type="entry name" value="Acyl-CoA N-acyltransferases (Nat)"/>
    <property type="match status" value="1"/>
</dbReference>
<dbReference type="Gene3D" id="3.40.50.1000">
    <property type="entry name" value="HAD superfamily/HAD-like"/>
    <property type="match status" value="1"/>
</dbReference>
<dbReference type="InterPro" id="IPR016181">
    <property type="entry name" value="Acyl_CoA_acyltransferase"/>
</dbReference>
<dbReference type="Gene3D" id="3.40.50.1110">
    <property type="entry name" value="SGNH hydrolase"/>
    <property type="match status" value="1"/>
</dbReference>
<dbReference type="SUPFAM" id="SSF56784">
    <property type="entry name" value="HAD-like"/>
    <property type="match status" value="1"/>
</dbReference>
<gene>
    <name evidence="2" type="ORF">NE857_24375</name>
</gene>
<dbReference type="InterPro" id="IPR023214">
    <property type="entry name" value="HAD_sf"/>
</dbReference>
<evidence type="ECO:0000313" key="3">
    <source>
        <dbReference type="Proteomes" id="UP001055940"/>
    </source>
</evidence>
<evidence type="ECO:0000313" key="2">
    <source>
        <dbReference type="EMBL" id="USY18422.1"/>
    </source>
</evidence>
<evidence type="ECO:0000256" key="1">
    <source>
        <dbReference type="SAM" id="MobiDB-lite"/>
    </source>
</evidence>
<proteinExistence type="predicted"/>
<dbReference type="Gene3D" id="3.40.630.30">
    <property type="match status" value="1"/>
</dbReference>
<sequence>MVPPHDADAPQQPVSPDTEFRDLNRSGRLVSDYHRLPGILSRMEDAEIRRSAPQLSRIDPDEVRRAHPDIPAVRIAVTGHSTLSALPGLLTAELARHGLLADTHLSDFDSYVFDLLTPDSAFYSARPDLALCVLDPTLVFDEVPVPWRVDDVQAVLDAKLDLLDQLVSRFTSHSDATLVLNTLPLPRRFTAQLLDHRSRARLGARWRTANARLLELSDRHPSVVVIDLDPLLAEGVPAADDRLGTYTSTHLSPELTAAYAREAGHLARAVSGRARKVLAVDLDGTLWGGILGDDGVEGIEVGDGLRGAAFAAFQRAVKQLGSQGVLLAAVSKNDPEPVAEALTGHPGMVLAEKDFVRVSANWRPKHDNLIHVAEDLNLGLDSFVFVDDSPFERGLVRRELPGVAVVDIGAEPALHTASLLRDGWFDQIELSNEDGQRTARYREELDRKDFLATFSSLQDYLEELHVQVRLSEAEDKDVPRLSQLSQRTNQFNVTTVRLSPADVRSRMAAEDTRVLVIRSADRFGDNGVVGAVFLDCGTDEWHIENFLLSCRVFSRGIEQACVSRLLTHAMASGARAVTGAYRPTAKNGKVAEFYPGQGFSVSAEDGVWTRFRHDLTVIAPPPGHITLTTDFGKHV</sequence>